<reference evidence="4 6" key="2">
    <citation type="journal article" date="2013" name="Nature">
        <title>Insights into bilaterian evolution from three spiralian genomes.</title>
        <authorList>
            <person name="Simakov O."/>
            <person name="Marletaz F."/>
            <person name="Cho S.J."/>
            <person name="Edsinger-Gonzales E."/>
            <person name="Havlak P."/>
            <person name="Hellsten U."/>
            <person name="Kuo D.H."/>
            <person name="Larsson T."/>
            <person name="Lv J."/>
            <person name="Arendt D."/>
            <person name="Savage R."/>
            <person name="Osoegawa K."/>
            <person name="de Jong P."/>
            <person name="Grimwood J."/>
            <person name="Chapman J.A."/>
            <person name="Shapiro H."/>
            <person name="Aerts A."/>
            <person name="Otillar R.P."/>
            <person name="Terry A.Y."/>
            <person name="Boore J.L."/>
            <person name="Grigoriev I.V."/>
            <person name="Lindberg D.R."/>
            <person name="Seaver E.C."/>
            <person name="Weisblat D.A."/>
            <person name="Putnam N.H."/>
            <person name="Rokhsar D.S."/>
        </authorList>
    </citation>
    <scope>NUCLEOTIDE SEQUENCE</scope>
</reference>
<gene>
    <name evidence="5" type="primary">20211031</name>
    <name evidence="4" type="ORF">HELRODRAFT_188797</name>
</gene>
<feature type="compositionally biased region" description="Basic and acidic residues" evidence="1">
    <location>
        <begin position="16"/>
        <end position="28"/>
    </location>
</feature>
<dbReference type="CTD" id="20211031"/>
<dbReference type="AlphaFoldDB" id="T1FQD4"/>
<organism evidence="5 6">
    <name type="scientific">Helobdella robusta</name>
    <name type="common">Californian leech</name>
    <dbReference type="NCBI Taxonomy" id="6412"/>
    <lineage>
        <taxon>Eukaryota</taxon>
        <taxon>Metazoa</taxon>
        <taxon>Spiralia</taxon>
        <taxon>Lophotrochozoa</taxon>
        <taxon>Annelida</taxon>
        <taxon>Clitellata</taxon>
        <taxon>Hirudinea</taxon>
        <taxon>Rhynchobdellida</taxon>
        <taxon>Glossiphoniidae</taxon>
        <taxon>Helobdella</taxon>
    </lineage>
</organism>
<keyword evidence="2" id="KW-0472">Membrane</keyword>
<evidence type="ECO:0000313" key="6">
    <source>
        <dbReference type="Proteomes" id="UP000015101"/>
    </source>
</evidence>
<keyword evidence="2" id="KW-0812">Transmembrane</keyword>
<dbReference type="InParanoid" id="T1FQD4"/>
<name>T1FQD4_HELRO</name>
<evidence type="ECO:0000313" key="5">
    <source>
        <dbReference type="EnsemblMetazoa" id="HelroP188797"/>
    </source>
</evidence>
<evidence type="ECO:0000259" key="3">
    <source>
        <dbReference type="PROSITE" id="PS50835"/>
    </source>
</evidence>
<keyword evidence="2" id="KW-1133">Transmembrane helix</keyword>
<dbReference type="RefSeq" id="XP_009020070.1">
    <property type="nucleotide sequence ID" value="XM_009021822.1"/>
</dbReference>
<evidence type="ECO:0000313" key="4">
    <source>
        <dbReference type="EMBL" id="ESO02662.1"/>
    </source>
</evidence>
<evidence type="ECO:0000256" key="1">
    <source>
        <dbReference type="SAM" id="MobiDB-lite"/>
    </source>
</evidence>
<dbReference type="KEGG" id="hro:HELRODRAFT_188797"/>
<dbReference type="GeneID" id="20211031"/>
<feature type="domain" description="Ig-like" evidence="3">
    <location>
        <begin position="61"/>
        <end position="178"/>
    </location>
</feature>
<feature type="transmembrane region" description="Helical" evidence="2">
    <location>
        <begin position="407"/>
        <end position="431"/>
    </location>
</feature>
<feature type="region of interest" description="Disordered" evidence="1">
    <location>
        <begin position="1"/>
        <end position="60"/>
    </location>
</feature>
<dbReference type="EMBL" id="AMQM01000982">
    <property type="status" value="NOT_ANNOTATED_CDS"/>
    <property type="molecule type" value="Genomic_DNA"/>
</dbReference>
<dbReference type="EnsemblMetazoa" id="HelroT188797">
    <property type="protein sequence ID" value="HelroP188797"/>
    <property type="gene ID" value="HelroG188797"/>
</dbReference>
<evidence type="ECO:0000256" key="2">
    <source>
        <dbReference type="SAM" id="Phobius"/>
    </source>
</evidence>
<dbReference type="Proteomes" id="UP000015101">
    <property type="component" value="Unassembled WGS sequence"/>
</dbReference>
<dbReference type="EMBL" id="KB096742">
    <property type="protein sequence ID" value="ESO02662.1"/>
    <property type="molecule type" value="Genomic_DNA"/>
</dbReference>
<dbReference type="PROSITE" id="PS50835">
    <property type="entry name" value="IG_LIKE"/>
    <property type="match status" value="1"/>
</dbReference>
<reference evidence="6" key="1">
    <citation type="submission" date="2012-12" db="EMBL/GenBank/DDBJ databases">
        <authorList>
            <person name="Hellsten U."/>
            <person name="Grimwood J."/>
            <person name="Chapman J.A."/>
            <person name="Shapiro H."/>
            <person name="Aerts A."/>
            <person name="Otillar R.P."/>
            <person name="Terry A.Y."/>
            <person name="Boore J.L."/>
            <person name="Simakov O."/>
            <person name="Marletaz F."/>
            <person name="Cho S.-J."/>
            <person name="Edsinger-Gonzales E."/>
            <person name="Havlak P."/>
            <person name="Kuo D.-H."/>
            <person name="Larsson T."/>
            <person name="Lv J."/>
            <person name="Arendt D."/>
            <person name="Savage R."/>
            <person name="Osoegawa K."/>
            <person name="de Jong P."/>
            <person name="Lindberg D.R."/>
            <person name="Seaver E.C."/>
            <person name="Weisblat D.A."/>
            <person name="Putnam N.H."/>
            <person name="Grigoriev I.V."/>
            <person name="Rokhsar D.S."/>
        </authorList>
    </citation>
    <scope>NUCLEOTIDE SEQUENCE</scope>
</reference>
<protein>
    <recommendedName>
        <fullName evidence="3">Ig-like domain-containing protein</fullName>
    </recommendedName>
</protein>
<accession>T1FQD4</accession>
<sequence>MVRNESMENLTTPGKIAERRDRVNKRQDTGLVAESFNYSHDPGSNPAVSTGSSGSQPPASPAVLPFEVGDLVDDISCRMLAGEIFQWFKCSLSQTSQWLFFTRSCLAEISPDVLFTTSGAWVSWSREGCASDAWMATEVQSLKFKQNFTAVKEAAGTFTCYTDNNIVKLLIVKDKDLEMVITPETLMDGQNMTIDISGSYYMGASQASPNTITIFNGEDPIGSFEADFNVVSKLTSFYISTTLPADYRATNNFKYVWSFKKNSDLALYEARFNYTKPVKVYKPVTDVKFNSTHTCVDRSITCYGVGVPPPTYSISCIPQDDDGSSSSSNSPVTSDTNITTLTKNGTYNCTCTASNVITSVTYRAANSSSVIVYNDSNFTVLINFSNFYLIGNQIPKPEDDAGRSEKIGIGVGVGVGLLVLVICIVAAVLLVKKHKSKKVTSKQKGPQDIVETVNNTLYGHLPESSS</sequence>
<dbReference type="HOGENOM" id="CLU_586998_0_0_1"/>
<proteinExistence type="predicted"/>
<keyword evidence="6" id="KW-1185">Reference proteome</keyword>
<reference evidence="5" key="3">
    <citation type="submission" date="2015-06" db="UniProtKB">
        <authorList>
            <consortium name="EnsemblMetazoa"/>
        </authorList>
    </citation>
    <scope>IDENTIFICATION</scope>
</reference>
<dbReference type="InterPro" id="IPR007110">
    <property type="entry name" value="Ig-like_dom"/>
</dbReference>